<keyword evidence="2 5" id="KW-0238">DNA-binding</keyword>
<dbReference type="SUPFAM" id="SSF53822">
    <property type="entry name" value="Periplasmic binding protein-like I"/>
    <property type="match status" value="1"/>
</dbReference>
<reference evidence="5" key="1">
    <citation type="submission" date="2024-07" db="EMBL/GenBank/DDBJ databases">
        <authorList>
            <person name="Yu S.T."/>
        </authorList>
    </citation>
    <scope>NUCLEOTIDE SEQUENCE</scope>
    <source>
        <strain evidence="5">R08</strain>
    </source>
</reference>
<dbReference type="CDD" id="cd01392">
    <property type="entry name" value="HTH_LacI"/>
    <property type="match status" value="1"/>
</dbReference>
<dbReference type="CDD" id="cd06267">
    <property type="entry name" value="PBP1_LacI_sugar_binding-like"/>
    <property type="match status" value="1"/>
</dbReference>
<feature type="domain" description="HTH lacI-type" evidence="4">
    <location>
        <begin position="11"/>
        <end position="65"/>
    </location>
</feature>
<dbReference type="InterPro" id="IPR000843">
    <property type="entry name" value="HTH_LacI"/>
</dbReference>
<dbReference type="PANTHER" id="PTHR30146:SF153">
    <property type="entry name" value="LACTOSE OPERON REPRESSOR"/>
    <property type="match status" value="1"/>
</dbReference>
<sequence>MAQGRGSAGRATIRDVASRAGVSVATVSRILSGAYTAPPATHDRVMQAVQDLDYVVNANARSLNTTSGLVAMVVNDITSPFFMNVASGVEEQAVADGRVCLVCSTQGVPERELSVIDLMRQRGAEAVILVGGMAETEEHLAQLTAAAEGLERAGSRLVLCARPWKGGAKAPVDVVECDMESGAFAATSHLLSAGHTRVAHLAGPHEFSVAGQRLEGYERALRAHGVKPDPALVAESDMTRESGYEAACRLLTDTDATAIFCASDMSAAGAIAAARDLGRSVPDDLSVVGFDDIPLAEDLYPRLTTVHVPQQELGRSATRLALHRRPMDPPSRRVVLGSHVVVRQSVAPPARLNTHGKADR</sequence>
<dbReference type="InterPro" id="IPR028082">
    <property type="entry name" value="Peripla_BP_I"/>
</dbReference>
<dbReference type="EMBL" id="CP163431">
    <property type="protein sequence ID" value="XDQ06243.1"/>
    <property type="molecule type" value="Genomic_DNA"/>
</dbReference>
<dbReference type="Gene3D" id="3.40.50.2300">
    <property type="match status" value="2"/>
</dbReference>
<dbReference type="SMART" id="SM00354">
    <property type="entry name" value="HTH_LACI"/>
    <property type="match status" value="1"/>
</dbReference>
<dbReference type="RefSeq" id="WP_369191233.1">
    <property type="nucleotide sequence ID" value="NZ_CP163431.1"/>
</dbReference>
<dbReference type="Pfam" id="PF13377">
    <property type="entry name" value="Peripla_BP_3"/>
    <property type="match status" value="1"/>
</dbReference>
<name>A0AB39MMP6_9ACTN</name>
<dbReference type="SUPFAM" id="SSF47413">
    <property type="entry name" value="lambda repressor-like DNA-binding domains"/>
    <property type="match status" value="1"/>
</dbReference>
<keyword evidence="3" id="KW-0804">Transcription</keyword>
<dbReference type="Pfam" id="PF00356">
    <property type="entry name" value="LacI"/>
    <property type="match status" value="1"/>
</dbReference>
<organism evidence="5">
    <name type="scientific">Streptomyces sp. R08</name>
    <dbReference type="NCBI Taxonomy" id="3238624"/>
    <lineage>
        <taxon>Bacteria</taxon>
        <taxon>Bacillati</taxon>
        <taxon>Actinomycetota</taxon>
        <taxon>Actinomycetes</taxon>
        <taxon>Kitasatosporales</taxon>
        <taxon>Streptomycetaceae</taxon>
        <taxon>Streptomyces</taxon>
    </lineage>
</organism>
<dbReference type="PROSITE" id="PS00356">
    <property type="entry name" value="HTH_LACI_1"/>
    <property type="match status" value="1"/>
</dbReference>
<evidence type="ECO:0000256" key="1">
    <source>
        <dbReference type="ARBA" id="ARBA00023015"/>
    </source>
</evidence>
<dbReference type="PRINTS" id="PR00036">
    <property type="entry name" value="HTHLACI"/>
</dbReference>
<dbReference type="GO" id="GO:0000976">
    <property type="term" value="F:transcription cis-regulatory region binding"/>
    <property type="evidence" value="ECO:0007669"/>
    <property type="project" value="TreeGrafter"/>
</dbReference>
<proteinExistence type="predicted"/>
<dbReference type="PROSITE" id="PS50932">
    <property type="entry name" value="HTH_LACI_2"/>
    <property type="match status" value="1"/>
</dbReference>
<dbReference type="Gene3D" id="1.10.260.40">
    <property type="entry name" value="lambda repressor-like DNA-binding domains"/>
    <property type="match status" value="1"/>
</dbReference>
<gene>
    <name evidence="5" type="ORF">AB5J58_41475</name>
</gene>
<accession>A0AB39MMP6</accession>
<keyword evidence="1" id="KW-0805">Transcription regulation</keyword>
<protein>
    <submittedName>
        <fullName evidence="5">LacI family DNA-binding transcriptional regulator</fullName>
    </submittedName>
</protein>
<evidence type="ECO:0000256" key="3">
    <source>
        <dbReference type="ARBA" id="ARBA00023163"/>
    </source>
</evidence>
<evidence type="ECO:0000313" key="5">
    <source>
        <dbReference type="EMBL" id="XDQ06243.1"/>
    </source>
</evidence>
<dbReference type="AlphaFoldDB" id="A0AB39MMP6"/>
<evidence type="ECO:0000256" key="2">
    <source>
        <dbReference type="ARBA" id="ARBA00023125"/>
    </source>
</evidence>
<evidence type="ECO:0000259" key="4">
    <source>
        <dbReference type="PROSITE" id="PS50932"/>
    </source>
</evidence>
<dbReference type="PANTHER" id="PTHR30146">
    <property type="entry name" value="LACI-RELATED TRANSCRIPTIONAL REPRESSOR"/>
    <property type="match status" value="1"/>
</dbReference>
<dbReference type="InterPro" id="IPR046335">
    <property type="entry name" value="LacI/GalR-like_sensor"/>
</dbReference>
<dbReference type="GO" id="GO:0003700">
    <property type="term" value="F:DNA-binding transcription factor activity"/>
    <property type="evidence" value="ECO:0007669"/>
    <property type="project" value="TreeGrafter"/>
</dbReference>
<dbReference type="InterPro" id="IPR010982">
    <property type="entry name" value="Lambda_DNA-bd_dom_sf"/>
</dbReference>